<organism evidence="2 3">
    <name type="scientific">Hydrogenophilus thermoluteolus</name>
    <name type="common">Pseudomonas hydrogenothermophila</name>
    <dbReference type="NCBI Taxonomy" id="297"/>
    <lineage>
        <taxon>Bacteria</taxon>
        <taxon>Pseudomonadati</taxon>
        <taxon>Pseudomonadota</taxon>
        <taxon>Hydrogenophilia</taxon>
        <taxon>Hydrogenophilales</taxon>
        <taxon>Hydrogenophilaceae</taxon>
        <taxon>Hydrogenophilus</taxon>
    </lineage>
</organism>
<keyword evidence="3" id="KW-1185">Reference proteome</keyword>
<protein>
    <submittedName>
        <fullName evidence="2">Molecular chaperone</fullName>
    </submittedName>
</protein>
<dbReference type="RefSeq" id="WP_119335782.1">
    <property type="nucleotide sequence ID" value="NZ_AP018558.1"/>
</dbReference>
<dbReference type="Proteomes" id="UP000262004">
    <property type="component" value="Chromosome"/>
</dbReference>
<dbReference type="PANTHER" id="PTHR34227:SF1">
    <property type="entry name" value="DIMETHYL SULFOXIDE REDUCTASE CHAPERONE-RELATED"/>
    <property type="match status" value="1"/>
</dbReference>
<dbReference type="PANTHER" id="PTHR34227">
    <property type="entry name" value="CHAPERONE PROTEIN YCDY"/>
    <property type="match status" value="1"/>
</dbReference>
<proteinExistence type="predicted"/>
<keyword evidence="1" id="KW-0143">Chaperone</keyword>
<evidence type="ECO:0000313" key="2">
    <source>
        <dbReference type="EMBL" id="BBD78124.1"/>
    </source>
</evidence>
<dbReference type="InterPro" id="IPR020945">
    <property type="entry name" value="DMSO/NO3_reduct_chaperone"/>
</dbReference>
<dbReference type="KEGG" id="htl:HPTL_1868"/>
<name>A0A2Z6DZY8_HYDTE</name>
<dbReference type="InterPro" id="IPR050289">
    <property type="entry name" value="TorD/DmsD_chaperones"/>
</dbReference>
<dbReference type="EMBL" id="AP018558">
    <property type="protein sequence ID" value="BBD78124.1"/>
    <property type="molecule type" value="Genomic_DNA"/>
</dbReference>
<dbReference type="Gene3D" id="1.10.3480.10">
    <property type="entry name" value="TorD-like"/>
    <property type="match status" value="1"/>
</dbReference>
<gene>
    <name evidence="2" type="ORF">HPTL_1868</name>
</gene>
<sequence>MTVTDAFVDDTVVQARVEHYAMFSALLAEPPSAELMEAAKRLAAHYGGSGDETTRLVTAWRQFAQALETQPPAVWAEEYERLFYGVSRPEVIPYGSFYLTGFMMEEPLAELRSWWAEKGLHRRAEISEPEDHIAAVLEVMTHLIALRDESAQRDFFVRFVWPWAGRFATALAEAPNAGGYRALAELLDAFLTLEAFYWEVEV</sequence>
<dbReference type="Pfam" id="PF02613">
    <property type="entry name" value="Nitrate_red_del"/>
    <property type="match status" value="1"/>
</dbReference>
<dbReference type="OrthoDB" id="8526323at2"/>
<reference evidence="2 3" key="1">
    <citation type="submission" date="2018-04" db="EMBL/GenBank/DDBJ databases">
        <title>Complete genome sequence of Hydrogenophilus thermoluteolus TH-1.</title>
        <authorList>
            <person name="Arai H."/>
        </authorList>
    </citation>
    <scope>NUCLEOTIDE SEQUENCE [LARGE SCALE GENOMIC DNA]</scope>
    <source>
        <strain evidence="2 3">TH-1</strain>
    </source>
</reference>
<dbReference type="SUPFAM" id="SSF89155">
    <property type="entry name" value="TorD-like"/>
    <property type="match status" value="1"/>
</dbReference>
<accession>A0A2Z6DZY8</accession>
<evidence type="ECO:0000313" key="3">
    <source>
        <dbReference type="Proteomes" id="UP000262004"/>
    </source>
</evidence>
<dbReference type="AlphaFoldDB" id="A0A2Z6DZY8"/>
<dbReference type="InterPro" id="IPR036411">
    <property type="entry name" value="TorD-like_sf"/>
</dbReference>
<evidence type="ECO:0000256" key="1">
    <source>
        <dbReference type="ARBA" id="ARBA00023186"/>
    </source>
</evidence>